<comment type="caution">
    <text evidence="1">The sequence shown here is derived from an EMBL/GenBank/DDBJ whole genome shotgun (WGS) entry which is preliminary data.</text>
</comment>
<sequence>MMHKTWQAKQAVKKVTCVSTEAKKYMVHHMLTEGKSYDVQNETDEFYFVIDNSGRVGGYYKTYFVDA</sequence>
<dbReference type="AlphaFoldDB" id="I8UIW6"/>
<gene>
    <name evidence="1" type="ORF">A374_04344</name>
</gene>
<proteinExistence type="predicted"/>
<organism evidence="1 2">
    <name type="scientific">Fictibacillus macauensis ZFHKF-1</name>
    <dbReference type="NCBI Taxonomy" id="1196324"/>
    <lineage>
        <taxon>Bacteria</taxon>
        <taxon>Bacillati</taxon>
        <taxon>Bacillota</taxon>
        <taxon>Bacilli</taxon>
        <taxon>Bacillales</taxon>
        <taxon>Fictibacillaceae</taxon>
        <taxon>Fictibacillus</taxon>
    </lineage>
</organism>
<protein>
    <submittedName>
        <fullName evidence="1">Uncharacterized protein</fullName>
    </submittedName>
</protein>
<dbReference type="Proteomes" id="UP000004080">
    <property type="component" value="Unassembled WGS sequence"/>
</dbReference>
<keyword evidence="2" id="KW-1185">Reference proteome</keyword>
<name>I8UIW6_9BACL</name>
<reference evidence="1 2" key="1">
    <citation type="journal article" date="2012" name="J. Bacteriol.">
        <title>Genome of Bacillus macauensis ZFHKF-1, a Long-Chain-Forming Bacterium.</title>
        <authorList>
            <person name="Cai L."/>
            <person name="Zhang T."/>
        </authorList>
    </citation>
    <scope>NUCLEOTIDE SEQUENCE [LARGE SCALE GENOMIC DNA]</scope>
    <source>
        <strain evidence="1 2">ZFHKF-1</strain>
    </source>
</reference>
<dbReference type="Pfam" id="PF20111">
    <property type="entry name" value="DUF6501"/>
    <property type="match status" value="1"/>
</dbReference>
<dbReference type="OrthoDB" id="2428356at2"/>
<dbReference type="InterPro" id="IPR045447">
    <property type="entry name" value="DUF6501"/>
</dbReference>
<evidence type="ECO:0000313" key="1">
    <source>
        <dbReference type="EMBL" id="EIT86773.1"/>
    </source>
</evidence>
<dbReference type="EMBL" id="AKKV01000020">
    <property type="protein sequence ID" value="EIT86773.1"/>
    <property type="molecule type" value="Genomic_DNA"/>
</dbReference>
<dbReference type="STRING" id="1196324.A374_04344"/>
<evidence type="ECO:0000313" key="2">
    <source>
        <dbReference type="Proteomes" id="UP000004080"/>
    </source>
</evidence>
<dbReference type="PATRIC" id="fig|1196324.3.peg.882"/>
<dbReference type="RefSeq" id="WP_007200968.1">
    <property type="nucleotide sequence ID" value="NZ_AKKV01000020.1"/>
</dbReference>
<dbReference type="eggNOG" id="ENOG5032YU3">
    <property type="taxonomic scope" value="Bacteria"/>
</dbReference>
<accession>I8UIW6</accession>